<evidence type="ECO:0000256" key="8">
    <source>
        <dbReference type="ARBA" id="ARBA00022723"/>
    </source>
</evidence>
<evidence type="ECO:0000256" key="2">
    <source>
        <dbReference type="ARBA" id="ARBA00001947"/>
    </source>
</evidence>
<evidence type="ECO:0000259" key="14">
    <source>
        <dbReference type="Pfam" id="PF17900"/>
    </source>
</evidence>
<protein>
    <recommendedName>
        <fullName evidence="5">Aminopeptidase N</fullName>
        <ecNumber evidence="4">3.4.11.2</ecNumber>
    </recommendedName>
</protein>
<dbReference type="InterPro" id="IPR014782">
    <property type="entry name" value="Peptidase_M1_dom"/>
</dbReference>
<comment type="similarity">
    <text evidence="3">Belongs to the peptidase M1 family.</text>
</comment>
<evidence type="ECO:0000256" key="11">
    <source>
        <dbReference type="ARBA" id="ARBA00022833"/>
    </source>
</evidence>
<dbReference type="InterPro" id="IPR045357">
    <property type="entry name" value="Aminopeptidase_N-like_N"/>
</dbReference>
<evidence type="ECO:0000256" key="6">
    <source>
        <dbReference type="ARBA" id="ARBA00022438"/>
    </source>
</evidence>
<evidence type="ECO:0000256" key="3">
    <source>
        <dbReference type="ARBA" id="ARBA00010136"/>
    </source>
</evidence>
<dbReference type="InterPro" id="IPR001930">
    <property type="entry name" value="Peptidase_M1"/>
</dbReference>
<dbReference type="Pfam" id="PF18962">
    <property type="entry name" value="Por_Secre_tail"/>
    <property type="match status" value="1"/>
</dbReference>
<evidence type="ECO:0000256" key="7">
    <source>
        <dbReference type="ARBA" id="ARBA00022670"/>
    </source>
</evidence>
<dbReference type="SUPFAM" id="SSF55486">
    <property type="entry name" value="Metalloproteases ('zincins'), catalytic domain"/>
    <property type="match status" value="1"/>
</dbReference>
<dbReference type="InterPro" id="IPR042097">
    <property type="entry name" value="Aminopeptidase_N-like_N_sf"/>
</dbReference>
<feature type="domain" description="Secretion system C-terminal sorting" evidence="15">
    <location>
        <begin position="577"/>
        <end position="642"/>
    </location>
</feature>
<sequence length="645" mass="72519">MKKILLFSSIIHSLFSFSQVDNDGFQKMVESEMKSASSIQNFQSNPNTANYDITYHELKFTVDPAIYNIEGQVKTTFTALENMNTVIFDFYKKVSSPFTIISIKKDGINLSYTHNNSHELEINLPSTLTIGNSATIEISYSGVPSTAEQAFTTNTHSGMPILYTLSEPYGARDWWPCKQDLNDKIETIDVHITAPSQYISVSNGLEQSITDNGNGTKTTHYHHGYPIPAYLIAIAVTNYQIYNQQGGLGSTQSPFFPIVNYIYPENASTTQNSLAVTPTIMNLYESLIGEYPFRNEKYGHAQFGWGGGMEHTTVSFMGSWSRGLIAHEMAHQWFGNKVTCGSWKDIWLNEGITEYMSGLVVENLDGNTSFINWKQNKINSITSQPDGNLYLTDSQITNVNRIFSSRITYNKGAMVTNMIRYKIGDANFFQALKNYLADPNLAYKYATTPEFQNHLELVSGLDFSEFFNDWVYNEGYPIYTITAQNLGAGQAKITVNQSQSNSSVTFFEMPLLIRLIGDASQSQDFLINNTTNNEDFIVNVPFQVIDIEFDPNKDIISNNNTATLSNDYFTIDKTISISPNPSSNKIHINLPNTISIEKVLFFNALGQLVLTKKEKDITINSLSNGPYFIQITTNNGVFHKNFIKK</sequence>
<dbReference type="PANTHER" id="PTHR11533">
    <property type="entry name" value="PROTEASE M1 ZINC METALLOPROTEASE"/>
    <property type="match status" value="1"/>
</dbReference>
<keyword evidence="12" id="KW-0482">Metalloprotease</keyword>
<dbReference type="CDD" id="cd09603">
    <property type="entry name" value="M1_APN_like"/>
    <property type="match status" value="1"/>
</dbReference>
<keyword evidence="6" id="KW-0031">Aminopeptidase</keyword>
<dbReference type="Proteomes" id="UP000830454">
    <property type="component" value="Chromosome"/>
</dbReference>
<dbReference type="InterPro" id="IPR027268">
    <property type="entry name" value="Peptidase_M4/M1_CTD_sf"/>
</dbReference>
<gene>
    <name evidence="16" type="ORF">LXD69_05930</name>
</gene>
<dbReference type="Pfam" id="PF01433">
    <property type="entry name" value="Peptidase_M1"/>
    <property type="match status" value="1"/>
</dbReference>
<keyword evidence="10" id="KW-0378">Hydrolase</keyword>
<feature type="domain" description="Peptidase M1 membrane alanine aminopeptidase" evidence="13">
    <location>
        <begin position="323"/>
        <end position="470"/>
    </location>
</feature>
<dbReference type="SUPFAM" id="SSF63737">
    <property type="entry name" value="Leukotriene A4 hydrolase N-terminal domain"/>
    <property type="match status" value="1"/>
</dbReference>
<dbReference type="NCBIfam" id="TIGR04183">
    <property type="entry name" value="Por_Secre_tail"/>
    <property type="match status" value="1"/>
</dbReference>
<dbReference type="PANTHER" id="PTHR11533:SF174">
    <property type="entry name" value="PUROMYCIN-SENSITIVE AMINOPEPTIDASE-RELATED"/>
    <property type="match status" value="1"/>
</dbReference>
<comment type="cofactor">
    <cofactor evidence="2">
        <name>Zn(2+)</name>
        <dbReference type="ChEBI" id="CHEBI:29105"/>
    </cofactor>
</comment>
<comment type="catalytic activity">
    <reaction evidence="1">
        <text>Release of an N-terminal amino acid, Xaa-|-Yaa- from a peptide, amide or arylamide. Xaa is preferably Ala, but may be most amino acids including Pro (slow action). When a terminal hydrophobic residue is followed by a prolyl residue, the two may be released as an intact Xaa-Pro dipeptide.</text>
        <dbReference type="EC" id="3.4.11.2"/>
    </reaction>
</comment>
<keyword evidence="9" id="KW-0732">Signal</keyword>
<evidence type="ECO:0000259" key="13">
    <source>
        <dbReference type="Pfam" id="PF01433"/>
    </source>
</evidence>
<evidence type="ECO:0000256" key="9">
    <source>
        <dbReference type="ARBA" id="ARBA00022729"/>
    </source>
</evidence>
<evidence type="ECO:0000256" key="10">
    <source>
        <dbReference type="ARBA" id="ARBA00022801"/>
    </source>
</evidence>
<evidence type="ECO:0000256" key="4">
    <source>
        <dbReference type="ARBA" id="ARBA00012564"/>
    </source>
</evidence>
<evidence type="ECO:0000256" key="12">
    <source>
        <dbReference type="ARBA" id="ARBA00023049"/>
    </source>
</evidence>
<dbReference type="Gene3D" id="1.10.390.10">
    <property type="entry name" value="Neutral Protease Domain 2"/>
    <property type="match status" value="1"/>
</dbReference>
<keyword evidence="17" id="KW-1185">Reference proteome</keyword>
<feature type="domain" description="Aminopeptidase N-like N-terminal" evidence="14">
    <location>
        <begin position="55"/>
        <end position="231"/>
    </location>
</feature>
<evidence type="ECO:0000256" key="1">
    <source>
        <dbReference type="ARBA" id="ARBA00000098"/>
    </source>
</evidence>
<dbReference type="InterPro" id="IPR050344">
    <property type="entry name" value="Peptidase_M1_aminopeptidases"/>
</dbReference>
<reference evidence="16" key="1">
    <citation type="submission" date="2021-12" db="EMBL/GenBank/DDBJ databases">
        <authorList>
            <person name="Cha I.-T."/>
            <person name="Lee K.-E."/>
            <person name="Park S.-J."/>
        </authorList>
    </citation>
    <scope>NUCLEOTIDE SEQUENCE</scope>
    <source>
        <strain evidence="16">YSM-43</strain>
    </source>
</reference>
<proteinExistence type="inferred from homology"/>
<keyword evidence="11" id="KW-0862">Zinc</keyword>
<evidence type="ECO:0000259" key="15">
    <source>
        <dbReference type="Pfam" id="PF18962"/>
    </source>
</evidence>
<dbReference type="PRINTS" id="PR00756">
    <property type="entry name" value="ALADIPTASE"/>
</dbReference>
<dbReference type="Gene3D" id="2.60.40.1730">
    <property type="entry name" value="tricorn interacting facor f3 domain"/>
    <property type="match status" value="1"/>
</dbReference>
<name>A0ABY4HR56_9FLAO</name>
<dbReference type="EC" id="3.4.11.2" evidence="4"/>
<evidence type="ECO:0000313" key="17">
    <source>
        <dbReference type="Proteomes" id="UP000830454"/>
    </source>
</evidence>
<reference evidence="16" key="2">
    <citation type="submission" date="2022-04" db="EMBL/GenBank/DDBJ databases">
        <title>Complete Genome Sequence of Flavobacterium sediminilitoris YSM-43, Isolated from a Tidal Sediment.</title>
        <authorList>
            <person name="Lee P.A."/>
        </authorList>
    </citation>
    <scope>NUCLEOTIDE SEQUENCE</scope>
    <source>
        <strain evidence="16">YSM-43</strain>
    </source>
</reference>
<dbReference type="InterPro" id="IPR026444">
    <property type="entry name" value="Secre_tail"/>
</dbReference>
<evidence type="ECO:0000256" key="5">
    <source>
        <dbReference type="ARBA" id="ARBA00015611"/>
    </source>
</evidence>
<keyword evidence="8" id="KW-0479">Metal-binding</keyword>
<dbReference type="EMBL" id="CP090145">
    <property type="protein sequence ID" value="UOX35048.1"/>
    <property type="molecule type" value="Genomic_DNA"/>
</dbReference>
<accession>A0ABY4HR56</accession>
<keyword evidence="7" id="KW-0645">Protease</keyword>
<dbReference type="RefSeq" id="WP_246918215.1">
    <property type="nucleotide sequence ID" value="NZ_CP090145.1"/>
</dbReference>
<evidence type="ECO:0000313" key="16">
    <source>
        <dbReference type="EMBL" id="UOX35048.1"/>
    </source>
</evidence>
<dbReference type="Pfam" id="PF17900">
    <property type="entry name" value="Peptidase_M1_N"/>
    <property type="match status" value="1"/>
</dbReference>
<organism evidence="16 17">
    <name type="scientific">Flavobacterium sediminilitoris</name>
    <dbReference type="NCBI Taxonomy" id="2024526"/>
    <lineage>
        <taxon>Bacteria</taxon>
        <taxon>Pseudomonadati</taxon>
        <taxon>Bacteroidota</taxon>
        <taxon>Flavobacteriia</taxon>
        <taxon>Flavobacteriales</taxon>
        <taxon>Flavobacteriaceae</taxon>
        <taxon>Flavobacterium</taxon>
    </lineage>
</organism>